<evidence type="ECO:0000256" key="1">
    <source>
        <dbReference type="ARBA" id="ARBA00004613"/>
    </source>
</evidence>
<keyword evidence="2" id="KW-0964">Secreted</keyword>
<dbReference type="InterPro" id="IPR008427">
    <property type="entry name" value="Extracellular_membr_CFEM_dom"/>
</dbReference>
<comment type="subcellular location">
    <subcellularLocation>
        <location evidence="1">Secreted</location>
    </subcellularLocation>
</comment>
<evidence type="ECO:0000256" key="3">
    <source>
        <dbReference type="ARBA" id="ARBA00022729"/>
    </source>
</evidence>
<gene>
    <name evidence="7" type="ORF">CVT24_012172</name>
</gene>
<comment type="caution">
    <text evidence="7">The sequence shown here is derived from an EMBL/GenBank/DDBJ whole genome shotgun (WGS) entry which is preliminary data.</text>
</comment>
<dbReference type="GO" id="GO:0005576">
    <property type="term" value="C:extracellular region"/>
    <property type="evidence" value="ECO:0007669"/>
    <property type="project" value="UniProtKB-SubCell"/>
</dbReference>
<dbReference type="EMBL" id="NHTK01001125">
    <property type="protein sequence ID" value="PPR02942.1"/>
    <property type="molecule type" value="Genomic_DNA"/>
</dbReference>
<feature type="signal peptide" evidence="5">
    <location>
        <begin position="1"/>
        <end position="19"/>
    </location>
</feature>
<evidence type="ECO:0000313" key="8">
    <source>
        <dbReference type="Proteomes" id="UP000284842"/>
    </source>
</evidence>
<evidence type="ECO:0000256" key="5">
    <source>
        <dbReference type="SAM" id="SignalP"/>
    </source>
</evidence>
<evidence type="ECO:0000256" key="2">
    <source>
        <dbReference type="ARBA" id="ARBA00022525"/>
    </source>
</evidence>
<dbReference type="Proteomes" id="UP000284842">
    <property type="component" value="Unassembled WGS sequence"/>
</dbReference>
<name>A0A409YIX2_9AGAR</name>
<accession>A0A409YIX2</accession>
<evidence type="ECO:0000313" key="7">
    <source>
        <dbReference type="EMBL" id="PPR02942.1"/>
    </source>
</evidence>
<keyword evidence="4" id="KW-1015">Disulfide bond</keyword>
<keyword evidence="3 5" id="KW-0732">Signal</keyword>
<reference evidence="7 8" key="1">
    <citation type="journal article" date="2018" name="Evol. Lett.">
        <title>Horizontal gene cluster transfer increased hallucinogenic mushroom diversity.</title>
        <authorList>
            <person name="Reynolds H.T."/>
            <person name="Vijayakumar V."/>
            <person name="Gluck-Thaler E."/>
            <person name="Korotkin H.B."/>
            <person name="Matheny P.B."/>
            <person name="Slot J.C."/>
        </authorList>
    </citation>
    <scope>NUCLEOTIDE SEQUENCE [LARGE SCALE GENOMIC DNA]</scope>
    <source>
        <strain evidence="7 8">2629</strain>
    </source>
</reference>
<organism evidence="7 8">
    <name type="scientific">Panaeolus cyanescens</name>
    <dbReference type="NCBI Taxonomy" id="181874"/>
    <lineage>
        <taxon>Eukaryota</taxon>
        <taxon>Fungi</taxon>
        <taxon>Dikarya</taxon>
        <taxon>Basidiomycota</taxon>
        <taxon>Agaricomycotina</taxon>
        <taxon>Agaricomycetes</taxon>
        <taxon>Agaricomycetidae</taxon>
        <taxon>Agaricales</taxon>
        <taxon>Agaricineae</taxon>
        <taxon>Galeropsidaceae</taxon>
        <taxon>Panaeolus</taxon>
    </lineage>
</organism>
<protein>
    <recommendedName>
        <fullName evidence="6">CFEM domain-containing protein</fullName>
    </recommendedName>
</protein>
<keyword evidence="8" id="KW-1185">Reference proteome</keyword>
<dbReference type="Pfam" id="PF05730">
    <property type="entry name" value="CFEM"/>
    <property type="match status" value="1"/>
</dbReference>
<feature type="domain" description="CFEM" evidence="6">
    <location>
        <begin position="31"/>
        <end position="92"/>
    </location>
</feature>
<evidence type="ECO:0000256" key="4">
    <source>
        <dbReference type="ARBA" id="ARBA00023157"/>
    </source>
</evidence>
<dbReference type="InParanoid" id="A0A409YIX2"/>
<sequence length="111" mass="11995">MKLNLIAVATTLFVAGTSASTLSTRSVVWWAQMPECGLKCLFDSAEKVGCDVSDVKCLCTTLRRFQLVFQECADITKCTKVEYERALKVINSVPCAAETVGPGPVTTFAPL</sequence>
<evidence type="ECO:0000259" key="6">
    <source>
        <dbReference type="Pfam" id="PF05730"/>
    </source>
</evidence>
<dbReference type="AlphaFoldDB" id="A0A409YIX2"/>
<feature type="chain" id="PRO_5019128390" description="CFEM domain-containing protein" evidence="5">
    <location>
        <begin position="20"/>
        <end position="111"/>
    </location>
</feature>
<dbReference type="OrthoDB" id="3110798at2759"/>
<proteinExistence type="predicted"/>